<evidence type="ECO:0000256" key="1">
    <source>
        <dbReference type="ARBA" id="ARBA00001927"/>
    </source>
</evidence>
<evidence type="ECO:0000256" key="6">
    <source>
        <dbReference type="ARBA" id="ARBA00023014"/>
    </source>
</evidence>
<dbReference type="InterPro" id="IPR051269">
    <property type="entry name" value="Fe-S_cluster_ET"/>
</dbReference>
<keyword evidence="6 8" id="KW-0411">Iron-sulfur</keyword>
<dbReference type="GO" id="GO:0051538">
    <property type="term" value="F:3 iron, 4 sulfur cluster binding"/>
    <property type="evidence" value="ECO:0007669"/>
    <property type="project" value="UniProtKB-KW"/>
</dbReference>
<evidence type="ECO:0000313" key="10">
    <source>
        <dbReference type="EMBL" id="GHE29310.1"/>
    </source>
</evidence>
<feature type="domain" description="4Fe-4S ferredoxin-type" evidence="9">
    <location>
        <begin position="1"/>
        <end position="29"/>
    </location>
</feature>
<dbReference type="GO" id="GO:0005506">
    <property type="term" value="F:iron ion binding"/>
    <property type="evidence" value="ECO:0007669"/>
    <property type="project" value="UniProtKB-UniRule"/>
</dbReference>
<comment type="cofactor">
    <cofactor evidence="1">
        <name>[3Fe-4S] cluster</name>
        <dbReference type="ChEBI" id="CHEBI:21137"/>
    </cofactor>
</comment>
<keyword evidence="2 8" id="KW-0813">Transport</keyword>
<dbReference type="InterPro" id="IPR017896">
    <property type="entry name" value="4Fe4S_Fe-S-bd"/>
</dbReference>
<dbReference type="Proteomes" id="UP000603227">
    <property type="component" value="Unassembled WGS sequence"/>
</dbReference>
<keyword evidence="5 8" id="KW-0408">Iron</keyword>
<proteinExistence type="predicted"/>
<dbReference type="PANTHER" id="PTHR36923:SF3">
    <property type="entry name" value="FERREDOXIN"/>
    <property type="match status" value="1"/>
</dbReference>
<comment type="function">
    <text evidence="8">Ferredoxins are iron-sulfur proteins that transfer electrons in a wide variety of metabolic reactions.</text>
</comment>
<evidence type="ECO:0000256" key="5">
    <source>
        <dbReference type="ARBA" id="ARBA00023004"/>
    </source>
</evidence>
<dbReference type="InterPro" id="IPR001080">
    <property type="entry name" value="3Fe4S_ferredoxin"/>
</dbReference>
<reference evidence="10" key="1">
    <citation type="journal article" date="2014" name="Int. J. Syst. Evol. Microbiol.">
        <title>Complete genome sequence of Corynebacterium casei LMG S-19264T (=DSM 44701T), isolated from a smear-ripened cheese.</title>
        <authorList>
            <consortium name="US DOE Joint Genome Institute (JGI-PGF)"/>
            <person name="Walter F."/>
            <person name="Albersmeier A."/>
            <person name="Kalinowski J."/>
            <person name="Ruckert C."/>
        </authorList>
    </citation>
    <scope>NUCLEOTIDE SEQUENCE</scope>
    <source>
        <strain evidence="10">CGMCC 4.7403</strain>
    </source>
</reference>
<dbReference type="PANTHER" id="PTHR36923">
    <property type="entry name" value="FERREDOXIN"/>
    <property type="match status" value="1"/>
</dbReference>
<accession>A0A918YZ37</accession>
<evidence type="ECO:0000256" key="8">
    <source>
        <dbReference type="RuleBase" id="RU368020"/>
    </source>
</evidence>
<keyword evidence="4 8" id="KW-0249">Electron transport</keyword>
<evidence type="ECO:0000256" key="3">
    <source>
        <dbReference type="ARBA" id="ARBA00022723"/>
    </source>
</evidence>
<dbReference type="Pfam" id="PF13370">
    <property type="entry name" value="Fer4_13"/>
    <property type="match status" value="1"/>
</dbReference>
<evidence type="ECO:0000256" key="4">
    <source>
        <dbReference type="ARBA" id="ARBA00022982"/>
    </source>
</evidence>
<dbReference type="AlphaFoldDB" id="A0A918YZ37"/>
<reference evidence="10" key="2">
    <citation type="submission" date="2020-09" db="EMBL/GenBank/DDBJ databases">
        <authorList>
            <person name="Sun Q."/>
            <person name="Zhou Y."/>
        </authorList>
    </citation>
    <scope>NUCLEOTIDE SEQUENCE</scope>
    <source>
        <strain evidence="10">CGMCC 4.7403</strain>
    </source>
</reference>
<keyword evidence="3 8" id="KW-0479">Metal-binding</keyword>
<dbReference type="PRINTS" id="PR00352">
    <property type="entry name" value="3FE4SFRDOXIN"/>
</dbReference>
<keyword evidence="11" id="KW-1185">Reference proteome</keyword>
<sequence>MRIEIDKEQCLGAGQCQLYAPQVFDQSDEDALVELLAEAPPRELHDGVRDAATLCPGGVITLREG</sequence>
<dbReference type="GO" id="GO:0009055">
    <property type="term" value="F:electron transfer activity"/>
    <property type="evidence" value="ECO:0007669"/>
    <property type="project" value="UniProtKB-UniRule"/>
</dbReference>
<organism evidence="10 11">
    <name type="scientific">Streptomyces capitiformicae</name>
    <dbReference type="NCBI Taxonomy" id="2014920"/>
    <lineage>
        <taxon>Bacteria</taxon>
        <taxon>Bacillati</taxon>
        <taxon>Actinomycetota</taxon>
        <taxon>Actinomycetes</taxon>
        <taxon>Kitasatosporales</taxon>
        <taxon>Streptomycetaceae</taxon>
        <taxon>Streptomyces</taxon>
    </lineage>
</organism>
<evidence type="ECO:0000256" key="7">
    <source>
        <dbReference type="ARBA" id="ARBA00023291"/>
    </source>
</evidence>
<evidence type="ECO:0000313" key="11">
    <source>
        <dbReference type="Proteomes" id="UP000603227"/>
    </source>
</evidence>
<dbReference type="SUPFAM" id="SSF54862">
    <property type="entry name" value="4Fe-4S ferredoxins"/>
    <property type="match status" value="1"/>
</dbReference>
<comment type="caution">
    <text evidence="10">The sequence shown here is derived from an EMBL/GenBank/DDBJ whole genome shotgun (WGS) entry which is preliminary data.</text>
</comment>
<dbReference type="RefSeq" id="WP_189784273.1">
    <property type="nucleotide sequence ID" value="NZ_BNAT01000015.1"/>
</dbReference>
<evidence type="ECO:0000259" key="9">
    <source>
        <dbReference type="PROSITE" id="PS51379"/>
    </source>
</evidence>
<gene>
    <name evidence="10" type="ORF">GCM10017771_44970</name>
</gene>
<keyword evidence="7" id="KW-0003">3Fe-4S</keyword>
<dbReference type="EMBL" id="BNAT01000015">
    <property type="protein sequence ID" value="GHE29310.1"/>
    <property type="molecule type" value="Genomic_DNA"/>
</dbReference>
<protein>
    <recommendedName>
        <fullName evidence="8">Ferredoxin</fullName>
    </recommendedName>
</protein>
<dbReference type="PROSITE" id="PS51379">
    <property type="entry name" value="4FE4S_FER_2"/>
    <property type="match status" value="1"/>
</dbReference>
<name>A0A918YZ37_9ACTN</name>
<dbReference type="Gene3D" id="3.30.70.20">
    <property type="match status" value="1"/>
</dbReference>
<evidence type="ECO:0000256" key="2">
    <source>
        <dbReference type="ARBA" id="ARBA00022448"/>
    </source>
</evidence>